<evidence type="ECO:0000256" key="2">
    <source>
        <dbReference type="ARBA" id="ARBA00022840"/>
    </source>
</evidence>
<reference evidence="4" key="1">
    <citation type="journal article" date="2021" name="PeerJ">
        <title>Extensive microbial diversity within the chicken gut microbiome revealed by metagenomics and culture.</title>
        <authorList>
            <person name="Gilroy R."/>
            <person name="Ravi A."/>
            <person name="Getino M."/>
            <person name="Pursley I."/>
            <person name="Horton D.L."/>
            <person name="Alikhan N.F."/>
            <person name="Baker D."/>
            <person name="Gharbi K."/>
            <person name="Hall N."/>
            <person name="Watson M."/>
            <person name="Adriaenssens E.M."/>
            <person name="Foster-Nyarko E."/>
            <person name="Jarju S."/>
            <person name="Secka A."/>
            <person name="Antonio M."/>
            <person name="Oren A."/>
            <person name="Chaudhuri R.R."/>
            <person name="La Ragione R."/>
            <person name="Hildebrand F."/>
            <person name="Pallen M.J."/>
        </authorList>
    </citation>
    <scope>NUCLEOTIDE SEQUENCE</scope>
    <source>
        <strain evidence="4">1282</strain>
    </source>
</reference>
<evidence type="ECO:0000313" key="5">
    <source>
        <dbReference type="Proteomes" id="UP000823915"/>
    </source>
</evidence>
<name>A0A9D1YBM5_9FIRM</name>
<accession>A0A9D1YBM5</accession>
<dbReference type="AlphaFoldDB" id="A0A9D1YBM5"/>
<dbReference type="InterPro" id="IPR045735">
    <property type="entry name" value="Spore_III_AA_AAA+_ATPase"/>
</dbReference>
<evidence type="ECO:0000259" key="3">
    <source>
        <dbReference type="Pfam" id="PF19568"/>
    </source>
</evidence>
<evidence type="ECO:0000256" key="1">
    <source>
        <dbReference type="ARBA" id="ARBA00022741"/>
    </source>
</evidence>
<evidence type="ECO:0000313" key="4">
    <source>
        <dbReference type="EMBL" id="HIY25702.1"/>
    </source>
</evidence>
<sequence length="314" mass="33633">MDTESFDKVAEQIPLYREALLQVGTEIKDQAWDIRASLGQPLGIWGRDGPCFVGPGGLVSRAPGNSLPPVSREDLDQLFFQICGQSVYSHEEELRQGYVSLEGGCRAGVCGTAVVEAGKVKSLRDVTSLVFRIPREQRGCADCLFLAGVDFSAGVLLVGEPGSGKTTLLRDAVRSLSWGKFSPCRRVAVLDQRGELGAFGLGPGADLLRGYPRAAGMETALRCLSPEFLVCDELGKEDLPTVSRYAFAGAGLLATLHGGEEDLLRRPLAKALLETGAFQTVACLQGRQRPGQLGALFRAEAQGQGEVLLAKWEP</sequence>
<organism evidence="4 5">
    <name type="scientific">Candidatus Acutalibacter pullistercoris</name>
    <dbReference type="NCBI Taxonomy" id="2838418"/>
    <lineage>
        <taxon>Bacteria</taxon>
        <taxon>Bacillati</taxon>
        <taxon>Bacillota</taxon>
        <taxon>Clostridia</taxon>
        <taxon>Eubacteriales</taxon>
        <taxon>Acutalibacteraceae</taxon>
        <taxon>Acutalibacter</taxon>
    </lineage>
</organism>
<dbReference type="Gene3D" id="3.40.50.300">
    <property type="entry name" value="P-loop containing nucleotide triphosphate hydrolases"/>
    <property type="match status" value="1"/>
</dbReference>
<reference evidence="4" key="2">
    <citation type="submission" date="2021-04" db="EMBL/GenBank/DDBJ databases">
        <authorList>
            <person name="Gilroy R."/>
        </authorList>
    </citation>
    <scope>NUCLEOTIDE SEQUENCE</scope>
    <source>
        <strain evidence="4">1282</strain>
    </source>
</reference>
<dbReference type="InterPro" id="IPR027417">
    <property type="entry name" value="P-loop_NTPase"/>
</dbReference>
<proteinExistence type="predicted"/>
<dbReference type="EMBL" id="DXDU01000010">
    <property type="protein sequence ID" value="HIY25702.1"/>
    <property type="molecule type" value="Genomic_DNA"/>
</dbReference>
<dbReference type="GO" id="GO:0005524">
    <property type="term" value="F:ATP binding"/>
    <property type="evidence" value="ECO:0007669"/>
    <property type="project" value="UniProtKB-KW"/>
</dbReference>
<dbReference type="SUPFAM" id="SSF52540">
    <property type="entry name" value="P-loop containing nucleoside triphosphate hydrolases"/>
    <property type="match status" value="1"/>
</dbReference>
<keyword evidence="1" id="KW-0547">Nucleotide-binding</keyword>
<dbReference type="Pfam" id="PF19568">
    <property type="entry name" value="Spore_III_AA"/>
    <property type="match status" value="1"/>
</dbReference>
<comment type="caution">
    <text evidence="4">The sequence shown here is derived from an EMBL/GenBank/DDBJ whole genome shotgun (WGS) entry which is preliminary data.</text>
</comment>
<dbReference type="PANTHER" id="PTHR20953:SF3">
    <property type="entry name" value="P-LOOP CONTAINING NUCLEOSIDE TRIPHOSPHATE HYDROLASES SUPERFAMILY PROTEIN"/>
    <property type="match status" value="1"/>
</dbReference>
<protein>
    <submittedName>
        <fullName evidence="4">Stage III sporulation protein AA</fullName>
    </submittedName>
</protein>
<dbReference type="PANTHER" id="PTHR20953">
    <property type="entry name" value="KINASE-RELATED"/>
    <property type="match status" value="1"/>
</dbReference>
<dbReference type="Proteomes" id="UP000823915">
    <property type="component" value="Unassembled WGS sequence"/>
</dbReference>
<feature type="domain" description="Stage III sporulation protein AA AAA+ ATPase" evidence="3">
    <location>
        <begin position="70"/>
        <end position="297"/>
    </location>
</feature>
<keyword evidence="2" id="KW-0067">ATP-binding</keyword>
<gene>
    <name evidence="4" type="ORF">H9838_00830</name>
</gene>